<feature type="transmembrane region" description="Helical" evidence="7">
    <location>
        <begin position="103"/>
        <end position="124"/>
    </location>
</feature>
<dbReference type="InterPro" id="IPR000515">
    <property type="entry name" value="MetI-like"/>
</dbReference>
<dbReference type="PANTHER" id="PTHR43163">
    <property type="entry name" value="DIPEPTIDE TRANSPORT SYSTEM PERMEASE PROTEIN DPPB-RELATED"/>
    <property type="match status" value="1"/>
</dbReference>
<dbReference type="RefSeq" id="WP_244545972.1">
    <property type="nucleotide sequence ID" value="NZ_FOOA01000008.1"/>
</dbReference>
<dbReference type="InterPro" id="IPR045621">
    <property type="entry name" value="BPD_transp_1_N"/>
</dbReference>
<proteinExistence type="inferred from homology"/>
<keyword evidence="6 7" id="KW-0472">Membrane</keyword>
<evidence type="ECO:0000256" key="4">
    <source>
        <dbReference type="ARBA" id="ARBA00022692"/>
    </source>
</evidence>
<evidence type="ECO:0000256" key="2">
    <source>
        <dbReference type="ARBA" id="ARBA00022448"/>
    </source>
</evidence>
<organism evidence="9 10">
    <name type="scientific">Aureimonas phyllosphaerae</name>
    <dbReference type="NCBI Taxonomy" id="1166078"/>
    <lineage>
        <taxon>Bacteria</taxon>
        <taxon>Pseudomonadati</taxon>
        <taxon>Pseudomonadota</taxon>
        <taxon>Alphaproteobacteria</taxon>
        <taxon>Hyphomicrobiales</taxon>
        <taxon>Aurantimonadaceae</taxon>
        <taxon>Aureimonas</taxon>
    </lineage>
</organism>
<evidence type="ECO:0000256" key="5">
    <source>
        <dbReference type="ARBA" id="ARBA00022989"/>
    </source>
</evidence>
<evidence type="ECO:0000256" key="3">
    <source>
        <dbReference type="ARBA" id="ARBA00022475"/>
    </source>
</evidence>
<dbReference type="GO" id="GO:0005886">
    <property type="term" value="C:plasma membrane"/>
    <property type="evidence" value="ECO:0007669"/>
    <property type="project" value="UniProtKB-SubCell"/>
</dbReference>
<dbReference type="InterPro" id="IPR035906">
    <property type="entry name" value="MetI-like_sf"/>
</dbReference>
<dbReference type="Pfam" id="PF00528">
    <property type="entry name" value="BPD_transp_1"/>
    <property type="match status" value="1"/>
</dbReference>
<dbReference type="EMBL" id="JACIDO010000004">
    <property type="protein sequence ID" value="MBB3936168.1"/>
    <property type="molecule type" value="Genomic_DNA"/>
</dbReference>
<evidence type="ECO:0000256" key="6">
    <source>
        <dbReference type="ARBA" id="ARBA00023136"/>
    </source>
</evidence>
<keyword evidence="10" id="KW-1185">Reference proteome</keyword>
<dbReference type="Gene3D" id="1.10.3720.10">
    <property type="entry name" value="MetI-like"/>
    <property type="match status" value="1"/>
</dbReference>
<feature type="transmembrane region" description="Helical" evidence="7">
    <location>
        <begin position="136"/>
        <end position="164"/>
    </location>
</feature>
<keyword evidence="2 7" id="KW-0813">Transport</keyword>
<comment type="caution">
    <text evidence="9">The sequence shown here is derived from an EMBL/GenBank/DDBJ whole genome shotgun (WGS) entry which is preliminary data.</text>
</comment>
<evidence type="ECO:0000259" key="8">
    <source>
        <dbReference type="PROSITE" id="PS50928"/>
    </source>
</evidence>
<dbReference type="Proteomes" id="UP000531216">
    <property type="component" value="Unassembled WGS sequence"/>
</dbReference>
<feature type="transmembrane region" description="Helical" evidence="7">
    <location>
        <begin position="288"/>
        <end position="307"/>
    </location>
</feature>
<dbReference type="PANTHER" id="PTHR43163:SF6">
    <property type="entry name" value="DIPEPTIDE TRANSPORT SYSTEM PERMEASE PROTEIN DPPB-RELATED"/>
    <property type="match status" value="1"/>
</dbReference>
<dbReference type="CDD" id="cd06261">
    <property type="entry name" value="TM_PBP2"/>
    <property type="match status" value="1"/>
</dbReference>
<keyword evidence="4 7" id="KW-0812">Transmembrane</keyword>
<reference evidence="9 10" key="1">
    <citation type="submission" date="2020-08" db="EMBL/GenBank/DDBJ databases">
        <title>Genomic Encyclopedia of Type Strains, Phase IV (KMG-IV): sequencing the most valuable type-strain genomes for metagenomic binning, comparative biology and taxonomic classification.</title>
        <authorList>
            <person name="Goeker M."/>
        </authorList>
    </citation>
    <scope>NUCLEOTIDE SEQUENCE [LARGE SCALE GENOMIC DNA]</scope>
    <source>
        <strain evidence="9 10">DSM 25024</strain>
    </source>
</reference>
<feature type="transmembrane region" description="Helical" evidence="7">
    <location>
        <begin position="241"/>
        <end position="268"/>
    </location>
</feature>
<dbReference type="SUPFAM" id="SSF161098">
    <property type="entry name" value="MetI-like"/>
    <property type="match status" value="1"/>
</dbReference>
<comment type="similarity">
    <text evidence="7">Belongs to the binding-protein-dependent transport system permease family.</text>
</comment>
<feature type="domain" description="ABC transmembrane type-1" evidence="8">
    <location>
        <begin position="97"/>
        <end position="307"/>
    </location>
</feature>
<evidence type="ECO:0000313" key="9">
    <source>
        <dbReference type="EMBL" id="MBB3936168.1"/>
    </source>
</evidence>
<dbReference type="PROSITE" id="PS50928">
    <property type="entry name" value="ABC_TM1"/>
    <property type="match status" value="1"/>
</dbReference>
<comment type="subcellular location">
    <subcellularLocation>
        <location evidence="1 7">Cell membrane</location>
        <topology evidence="1 7">Multi-pass membrane protein</topology>
    </subcellularLocation>
</comment>
<name>A0A7W6FUK3_9HYPH</name>
<accession>A0A7W6FUK3</accession>
<dbReference type="AlphaFoldDB" id="A0A7W6FUK3"/>
<evidence type="ECO:0000256" key="7">
    <source>
        <dbReference type="RuleBase" id="RU363032"/>
    </source>
</evidence>
<protein>
    <submittedName>
        <fullName evidence="9">Peptide/nickel transport system permease protein</fullName>
    </submittedName>
</protein>
<gene>
    <name evidence="9" type="ORF">GGR05_002318</name>
</gene>
<keyword evidence="5 7" id="KW-1133">Transmembrane helix</keyword>
<dbReference type="GO" id="GO:0055085">
    <property type="term" value="P:transmembrane transport"/>
    <property type="evidence" value="ECO:0007669"/>
    <property type="project" value="InterPro"/>
</dbReference>
<sequence length="325" mass="33738">MRLILPATLRLAALLLLVAGIAFALVRLSPVDPVAAYLGPGIARLQPEQRERIEAAWGLDQPAPVQFGRWLGHVLSGDLGWSTSHNAPVATVIAERGAATLRLALPALVLSGALGFALGTLAGTREGSRLDRAVRLYAYLLAATPTFWLAIVALTVFSVQLGWAPLCCSGPIGVTPDRVTLAETLAHLALPLGVLTLFGVAPVALHTREAIAAAMRSDHALFAFAQGASRRDVAWRHAARAALLPALTIVCASLGEILGGAVLAEQVFAYPGLGRATVQAGTQGDVPLLLALTLMAAALVATGNLVADRLYARIDPRLGAPGPIA</sequence>
<evidence type="ECO:0000313" key="10">
    <source>
        <dbReference type="Proteomes" id="UP000531216"/>
    </source>
</evidence>
<evidence type="ECO:0000256" key="1">
    <source>
        <dbReference type="ARBA" id="ARBA00004651"/>
    </source>
</evidence>
<feature type="transmembrane region" description="Helical" evidence="7">
    <location>
        <begin position="184"/>
        <end position="205"/>
    </location>
</feature>
<dbReference type="Pfam" id="PF19300">
    <property type="entry name" value="BPD_transp_1_N"/>
    <property type="match status" value="1"/>
</dbReference>
<keyword evidence="3" id="KW-1003">Cell membrane</keyword>